<evidence type="ECO:0000256" key="1">
    <source>
        <dbReference type="SAM" id="Phobius"/>
    </source>
</evidence>
<keyword evidence="1" id="KW-1133">Transmembrane helix</keyword>
<evidence type="ECO:0000313" key="2">
    <source>
        <dbReference type="EMBL" id="EQA60628.1"/>
    </source>
</evidence>
<keyword evidence="1" id="KW-0472">Membrane</keyword>
<comment type="caution">
    <text evidence="2">The sequence shown here is derived from an EMBL/GenBank/DDBJ whole genome shotgun (WGS) entry which is preliminary data.</text>
</comment>
<keyword evidence="3" id="KW-1185">Reference proteome</keyword>
<dbReference type="Proteomes" id="UP000018747">
    <property type="component" value="Unassembled WGS sequence"/>
</dbReference>
<name>V6IAD1_9LEPT</name>
<keyword evidence="1" id="KW-0812">Transmembrane</keyword>
<feature type="transmembrane region" description="Helical" evidence="1">
    <location>
        <begin position="29"/>
        <end position="49"/>
    </location>
</feature>
<organism evidence="2 3">
    <name type="scientific">Leptospira alexanderi serovar Manhao 3 str. L 60</name>
    <dbReference type="NCBI Taxonomy" id="1049759"/>
    <lineage>
        <taxon>Bacteria</taxon>
        <taxon>Pseudomonadati</taxon>
        <taxon>Spirochaetota</taxon>
        <taxon>Spirochaetia</taxon>
        <taxon>Leptospirales</taxon>
        <taxon>Leptospiraceae</taxon>
        <taxon>Leptospira</taxon>
    </lineage>
</organism>
<evidence type="ECO:0000313" key="3">
    <source>
        <dbReference type="Proteomes" id="UP000018747"/>
    </source>
</evidence>
<dbReference type="AlphaFoldDB" id="V6IAD1"/>
<protein>
    <submittedName>
        <fullName evidence="2">Uncharacterized protein</fullName>
    </submittedName>
</protein>
<reference evidence="2" key="1">
    <citation type="submission" date="2013-05" db="EMBL/GenBank/DDBJ databases">
        <authorList>
            <person name="Harkins D.M."/>
            <person name="Durkin A.S."/>
            <person name="Brinkac L.M."/>
            <person name="Haft D.H."/>
            <person name="Selengut J.D."/>
            <person name="Sanka R."/>
            <person name="DePew J."/>
            <person name="Purushe J."/>
            <person name="Hartskeerl R.A."/>
            <person name="Ahmed A."/>
            <person name="van der Linden H."/>
            <person name="Goris M.G.A."/>
            <person name="Vinetz J.M."/>
            <person name="Sutton G.G."/>
            <person name="Nierman W.C."/>
            <person name="Fouts D.E."/>
        </authorList>
    </citation>
    <scope>NUCLEOTIDE SEQUENCE [LARGE SCALE GENOMIC DNA]</scope>
    <source>
        <strain evidence="2">L 60</strain>
    </source>
</reference>
<proteinExistence type="predicted"/>
<sequence>MNTEINETVEKSLWDQMKSSLNERVGSPFYFSFAISLLMWNWDIFYILLFESYSYEKLSFQLF</sequence>
<dbReference type="EMBL" id="AHMT02000058">
    <property type="protein sequence ID" value="EQA60628.1"/>
    <property type="molecule type" value="Genomic_DNA"/>
</dbReference>
<gene>
    <name evidence="2" type="ORF">LEP1GSC062_2794</name>
</gene>
<accession>V6IAD1</accession>